<evidence type="ECO:0000256" key="4">
    <source>
        <dbReference type="ARBA" id="ARBA00022989"/>
    </source>
</evidence>
<evidence type="ECO:0000256" key="9">
    <source>
        <dbReference type="SAM" id="SignalP"/>
    </source>
</evidence>
<feature type="chain" id="PRO_5044492843" description="Putative manganese efflux pump MntP" evidence="9">
    <location>
        <begin position="20"/>
        <end position="192"/>
    </location>
</feature>
<comment type="caution">
    <text evidence="8">Lacks conserved residue(s) required for the propagation of feature annotation.</text>
</comment>
<comment type="similarity">
    <text evidence="8">Belongs to the MntP (TC 9.B.29) family.</text>
</comment>
<keyword evidence="2 8" id="KW-1003">Cell membrane</keyword>
<dbReference type="InterPro" id="IPR022929">
    <property type="entry name" value="Put_MntP"/>
</dbReference>
<gene>
    <name evidence="8 10" type="primary">mntP</name>
    <name evidence="10" type="ORF">ABV408_17985</name>
</gene>
<keyword evidence="4 8" id="KW-1133">Transmembrane helix</keyword>
<dbReference type="GO" id="GO:0005384">
    <property type="term" value="F:manganese ion transmembrane transporter activity"/>
    <property type="evidence" value="ECO:0007669"/>
    <property type="project" value="UniProtKB-UniRule"/>
</dbReference>
<keyword evidence="9" id="KW-0732">Signal</keyword>
<evidence type="ECO:0000256" key="8">
    <source>
        <dbReference type="HAMAP-Rule" id="MF_01521"/>
    </source>
</evidence>
<keyword evidence="1 8" id="KW-0813">Transport</keyword>
<organism evidence="10">
    <name type="scientific">Salinicola endophyticus</name>
    <dbReference type="NCBI Taxonomy" id="1949083"/>
    <lineage>
        <taxon>Bacteria</taxon>
        <taxon>Pseudomonadati</taxon>
        <taxon>Pseudomonadota</taxon>
        <taxon>Gammaproteobacteria</taxon>
        <taxon>Oceanospirillales</taxon>
        <taxon>Halomonadaceae</taxon>
        <taxon>Salinicola</taxon>
    </lineage>
</organism>
<dbReference type="PANTHER" id="PTHR35529">
    <property type="entry name" value="MANGANESE EFFLUX PUMP MNTP-RELATED"/>
    <property type="match status" value="1"/>
</dbReference>
<comment type="subcellular location">
    <subcellularLocation>
        <location evidence="8">Cell membrane</location>
        <topology evidence="8">Multi-pass membrane protein</topology>
    </subcellularLocation>
</comment>
<protein>
    <recommendedName>
        <fullName evidence="8">Putative manganese efflux pump MntP</fullName>
    </recommendedName>
</protein>
<dbReference type="HAMAP" id="MF_01521">
    <property type="entry name" value="MntP_pump"/>
    <property type="match status" value="1"/>
</dbReference>
<evidence type="ECO:0000256" key="6">
    <source>
        <dbReference type="ARBA" id="ARBA00023136"/>
    </source>
</evidence>
<dbReference type="AlphaFoldDB" id="A0AB74UD31"/>
<accession>A0AB74UD31</accession>
<comment type="function">
    <text evidence="8">Probably functions as a manganese efflux pump.</text>
</comment>
<evidence type="ECO:0000256" key="1">
    <source>
        <dbReference type="ARBA" id="ARBA00022448"/>
    </source>
</evidence>
<evidence type="ECO:0000256" key="5">
    <source>
        <dbReference type="ARBA" id="ARBA00023065"/>
    </source>
</evidence>
<evidence type="ECO:0000256" key="7">
    <source>
        <dbReference type="ARBA" id="ARBA00023211"/>
    </source>
</evidence>
<evidence type="ECO:0000256" key="3">
    <source>
        <dbReference type="ARBA" id="ARBA00022692"/>
    </source>
</evidence>
<dbReference type="RefSeq" id="WP_353980248.1">
    <property type="nucleotide sequence ID" value="NZ_CP159578.1"/>
</dbReference>
<dbReference type="GO" id="GO:0005886">
    <property type="term" value="C:plasma membrane"/>
    <property type="evidence" value="ECO:0007669"/>
    <property type="project" value="UniProtKB-SubCell"/>
</dbReference>
<keyword evidence="5 8" id="KW-0406">Ion transport</keyword>
<dbReference type="Pfam" id="PF02659">
    <property type="entry name" value="Mntp"/>
    <property type="match status" value="1"/>
</dbReference>
<dbReference type="InterPro" id="IPR003810">
    <property type="entry name" value="Mntp/YtaF"/>
</dbReference>
<keyword evidence="7 8" id="KW-0464">Manganese</keyword>
<dbReference type="NCBIfam" id="NF008546">
    <property type="entry name" value="PRK11469.1"/>
    <property type="match status" value="1"/>
</dbReference>
<reference evidence="10" key="1">
    <citation type="submission" date="2024-06" db="EMBL/GenBank/DDBJ databases">
        <title>Complete genome of Salinicola endophyticus HNIBRBA4755.</title>
        <authorList>
            <person name="Shin S.Y."/>
            <person name="Kang H."/>
            <person name="Song J."/>
        </authorList>
    </citation>
    <scope>NUCLEOTIDE SEQUENCE</scope>
    <source>
        <strain evidence="10">HNIBRBA4755</strain>
    </source>
</reference>
<dbReference type="PANTHER" id="PTHR35529:SF1">
    <property type="entry name" value="MANGANESE EFFLUX PUMP MNTP-RELATED"/>
    <property type="match status" value="1"/>
</dbReference>
<evidence type="ECO:0000313" key="10">
    <source>
        <dbReference type="EMBL" id="XCJ79309.1"/>
    </source>
</evidence>
<feature type="transmembrane region" description="Helical" evidence="8">
    <location>
        <begin position="71"/>
        <end position="89"/>
    </location>
</feature>
<name>A0AB74UD31_9GAMM</name>
<feature type="transmembrane region" description="Helical" evidence="8">
    <location>
        <begin position="169"/>
        <end position="186"/>
    </location>
</feature>
<evidence type="ECO:0000256" key="2">
    <source>
        <dbReference type="ARBA" id="ARBA00022475"/>
    </source>
</evidence>
<dbReference type="EMBL" id="CP159578">
    <property type="protein sequence ID" value="XCJ79309.1"/>
    <property type="molecule type" value="Genomic_DNA"/>
</dbReference>
<proteinExistence type="inferred from homology"/>
<feature type="transmembrane region" description="Helical" evidence="8">
    <location>
        <begin position="136"/>
        <end position="157"/>
    </location>
</feature>
<keyword evidence="3 8" id="KW-0812">Transmembrane</keyword>
<keyword evidence="6 8" id="KW-0472">Membrane</keyword>
<sequence length="192" mass="20000">MNPASLFLLAFAMSTDAFAASIGKGAALKRTRFPEALRIGMIFGTIEAITPVIGWAIGLAATHFVSEWDHWIAFVLLAGLGSHMIWAGLKPDDPRTQDDAQAPARRSFWLVAATALATSIDAMAVGVTLAFANINILVAAAAIGLATTLMVTIGIMLGRAIGSLIGKRAEIGGGLVLIVIGCMVLYEHLAAA</sequence>
<feature type="transmembrane region" description="Helical" evidence="8">
    <location>
        <begin position="109"/>
        <end position="130"/>
    </location>
</feature>
<feature type="signal peptide" evidence="9">
    <location>
        <begin position="1"/>
        <end position="19"/>
    </location>
</feature>